<dbReference type="Proteomes" id="UP001324380">
    <property type="component" value="Chromosome"/>
</dbReference>
<accession>A0ABZ0TSQ6</accession>
<evidence type="ECO:0000313" key="11">
    <source>
        <dbReference type="Proteomes" id="UP001324380"/>
    </source>
</evidence>
<evidence type="ECO:0000256" key="4">
    <source>
        <dbReference type="ARBA" id="ARBA00022452"/>
    </source>
</evidence>
<dbReference type="InterPro" id="IPR003423">
    <property type="entry name" value="OMP_efflux"/>
</dbReference>
<keyword evidence="4" id="KW-1134">Transmembrane beta strand</keyword>
<proteinExistence type="inferred from homology"/>
<dbReference type="RefSeq" id="WP_321565249.1">
    <property type="nucleotide sequence ID" value="NZ_CP139558.1"/>
</dbReference>
<keyword evidence="7" id="KW-0998">Cell outer membrane</keyword>
<keyword evidence="9" id="KW-0732">Signal</keyword>
<keyword evidence="6" id="KW-0472">Membrane</keyword>
<evidence type="ECO:0000256" key="1">
    <source>
        <dbReference type="ARBA" id="ARBA00004442"/>
    </source>
</evidence>
<dbReference type="PANTHER" id="PTHR30026">
    <property type="entry name" value="OUTER MEMBRANE PROTEIN TOLC"/>
    <property type="match status" value="1"/>
</dbReference>
<evidence type="ECO:0000256" key="9">
    <source>
        <dbReference type="SAM" id="SignalP"/>
    </source>
</evidence>
<evidence type="ECO:0000313" key="10">
    <source>
        <dbReference type="EMBL" id="WPU96146.1"/>
    </source>
</evidence>
<name>A0ABZ0TSQ6_9SPHI</name>
<protein>
    <submittedName>
        <fullName evidence="10">TolC family protein</fullName>
    </submittedName>
</protein>
<dbReference type="PANTHER" id="PTHR30026:SF20">
    <property type="entry name" value="OUTER MEMBRANE PROTEIN TOLC"/>
    <property type="match status" value="1"/>
</dbReference>
<sequence length="439" mass="48671">MKLTIKFVLPLMVYFMWCTLSLKAQDVPTYSLEQLTDSALRNNHALVTKMWQIKEKQAKIEEDKIKRYPSTTLSGNYLHSFSLGELTIPAGLIGQSSPSTDKSFTVGQNNSSVIGIMAYQPITQQAKIKTGVEVAKTDVLLTEKDRLKITLQIKQTVEQLYYGILITQKRLEEADAALALAKSKLQDVENALRAGKTVTADKAGLQANIADEEQNILKLNIQVQDYTGDLITITGIIATDIKLKEIEPDIPAMQTVEEYQNAAKNSNVDLQIANLNKSKAVLSIKSSRQSNIPELGLIGGYAHQFGNALLPVNNTYVGLSLKWDLQSIFSNKQITRQRRFGLKQAEENFINTELQVSNDIKKAHRKVNQAQALVAAAQKAVSYRQEELKIQDDKQAAGLNKSADLLNTKALLAKARADMYSAQLSYRMAVSDLKILAGQ</sequence>
<feature type="signal peptide" evidence="9">
    <location>
        <begin position="1"/>
        <end position="24"/>
    </location>
</feature>
<dbReference type="EMBL" id="CP139558">
    <property type="protein sequence ID" value="WPU96146.1"/>
    <property type="molecule type" value="Genomic_DNA"/>
</dbReference>
<feature type="coiled-coil region" evidence="8">
    <location>
        <begin position="171"/>
        <end position="229"/>
    </location>
</feature>
<gene>
    <name evidence="10" type="ORF">SNE25_11505</name>
</gene>
<keyword evidence="8" id="KW-0175">Coiled coil</keyword>
<organism evidence="10 11">
    <name type="scientific">Mucilaginibacter sabulilitoris</name>
    <dbReference type="NCBI Taxonomy" id="1173583"/>
    <lineage>
        <taxon>Bacteria</taxon>
        <taxon>Pseudomonadati</taxon>
        <taxon>Bacteroidota</taxon>
        <taxon>Sphingobacteriia</taxon>
        <taxon>Sphingobacteriales</taxon>
        <taxon>Sphingobacteriaceae</taxon>
        <taxon>Mucilaginibacter</taxon>
    </lineage>
</organism>
<dbReference type="SUPFAM" id="SSF56954">
    <property type="entry name" value="Outer membrane efflux proteins (OEP)"/>
    <property type="match status" value="1"/>
</dbReference>
<evidence type="ECO:0000256" key="3">
    <source>
        <dbReference type="ARBA" id="ARBA00022448"/>
    </source>
</evidence>
<comment type="similarity">
    <text evidence="2">Belongs to the outer membrane factor (OMF) (TC 1.B.17) family.</text>
</comment>
<evidence type="ECO:0000256" key="6">
    <source>
        <dbReference type="ARBA" id="ARBA00023136"/>
    </source>
</evidence>
<dbReference type="Gene3D" id="1.20.1600.10">
    <property type="entry name" value="Outer membrane efflux proteins (OEP)"/>
    <property type="match status" value="1"/>
</dbReference>
<evidence type="ECO:0000256" key="7">
    <source>
        <dbReference type="ARBA" id="ARBA00023237"/>
    </source>
</evidence>
<feature type="chain" id="PRO_5046527621" evidence="9">
    <location>
        <begin position="25"/>
        <end position="439"/>
    </location>
</feature>
<keyword evidence="5" id="KW-0812">Transmembrane</keyword>
<keyword evidence="3" id="KW-0813">Transport</keyword>
<dbReference type="InterPro" id="IPR051906">
    <property type="entry name" value="TolC-like"/>
</dbReference>
<evidence type="ECO:0000256" key="5">
    <source>
        <dbReference type="ARBA" id="ARBA00022692"/>
    </source>
</evidence>
<reference evidence="10 11" key="1">
    <citation type="submission" date="2023-11" db="EMBL/GenBank/DDBJ databases">
        <title>Analysis of the Genomes of Mucilaginibacter gossypii cycad 4 and M. sabulilitoris SNA2: microbes with the potential for plant growth promotion.</title>
        <authorList>
            <person name="Hirsch A.M."/>
            <person name="Humm E."/>
            <person name="Rubbi M."/>
            <person name="Del Vecchio G."/>
            <person name="Ha S.M."/>
            <person name="Pellegrini M."/>
            <person name="Gunsalus R.P."/>
        </authorList>
    </citation>
    <scope>NUCLEOTIDE SEQUENCE [LARGE SCALE GENOMIC DNA]</scope>
    <source>
        <strain evidence="10 11">SNA2</strain>
    </source>
</reference>
<evidence type="ECO:0000256" key="8">
    <source>
        <dbReference type="SAM" id="Coils"/>
    </source>
</evidence>
<keyword evidence="11" id="KW-1185">Reference proteome</keyword>
<evidence type="ECO:0000256" key="2">
    <source>
        <dbReference type="ARBA" id="ARBA00007613"/>
    </source>
</evidence>
<comment type="subcellular location">
    <subcellularLocation>
        <location evidence="1">Cell outer membrane</location>
    </subcellularLocation>
</comment>
<dbReference type="Pfam" id="PF02321">
    <property type="entry name" value="OEP"/>
    <property type="match status" value="2"/>
</dbReference>